<feature type="region of interest" description="Disordered" evidence="2">
    <location>
        <begin position="1"/>
        <end position="28"/>
    </location>
</feature>
<dbReference type="Pfam" id="PF13411">
    <property type="entry name" value="MerR_1"/>
    <property type="match status" value="1"/>
</dbReference>
<dbReference type="AlphaFoldDB" id="F8AYZ9"/>
<dbReference type="GO" id="GO:0003677">
    <property type="term" value="F:DNA binding"/>
    <property type="evidence" value="ECO:0007669"/>
    <property type="project" value="UniProtKB-KW"/>
</dbReference>
<dbReference type="InterPro" id="IPR047057">
    <property type="entry name" value="MerR_fam"/>
</dbReference>
<sequence>MSAGRATARSVPVPAPARTPRGQADASSAKTLTIGEILDQLRLDYPDVTLSKIRYLEAEGLVTPARTSANYRKYSADDVARLRYVLGAQRERFLPLRVIKQELESLDRGLLPRERPGPRVVAPPSPSPLDALLDNGEQVRMSRRELLAAAGVSEQELTELEQYGLVAPRPGGSYFDGDALAVARTFAALSGFGIQPRHLRPSRVAADREAGLIEQVTVPLRAQRDPFSGGRAEEALDEIAGLLVRLHAALLRSRLRSGPGT</sequence>
<dbReference type="SUPFAM" id="SSF46955">
    <property type="entry name" value="Putative DNA-binding domain"/>
    <property type="match status" value="1"/>
</dbReference>
<evidence type="ECO:0000256" key="2">
    <source>
        <dbReference type="SAM" id="MobiDB-lite"/>
    </source>
</evidence>
<dbReference type="KEGG" id="fsy:FsymDg_2177"/>
<evidence type="ECO:0000313" key="4">
    <source>
        <dbReference type="EMBL" id="AEH09587.1"/>
    </source>
</evidence>
<dbReference type="SMART" id="SM00422">
    <property type="entry name" value="HTH_MERR"/>
    <property type="match status" value="1"/>
</dbReference>
<keyword evidence="1" id="KW-0238">DNA-binding</keyword>
<dbReference type="RefSeq" id="WP_013873521.1">
    <property type="nucleotide sequence ID" value="NC_015656.1"/>
</dbReference>
<dbReference type="STRING" id="656024.FsymDg_2177"/>
<feature type="region of interest" description="Disordered" evidence="2">
    <location>
        <begin position="110"/>
        <end position="130"/>
    </location>
</feature>
<dbReference type="PANTHER" id="PTHR30204">
    <property type="entry name" value="REDOX-CYCLING DRUG-SENSING TRANSCRIPTIONAL ACTIVATOR SOXR"/>
    <property type="match status" value="1"/>
</dbReference>
<dbReference type="PROSITE" id="PS50937">
    <property type="entry name" value="HTH_MERR_2"/>
    <property type="match status" value="1"/>
</dbReference>
<feature type="domain" description="HTH merR-type" evidence="3">
    <location>
        <begin position="53"/>
        <end position="105"/>
    </location>
</feature>
<organism evidence="4 5">
    <name type="scientific">Candidatus Protofrankia datiscae</name>
    <dbReference type="NCBI Taxonomy" id="2716812"/>
    <lineage>
        <taxon>Bacteria</taxon>
        <taxon>Bacillati</taxon>
        <taxon>Actinomycetota</taxon>
        <taxon>Actinomycetes</taxon>
        <taxon>Frankiales</taxon>
        <taxon>Frankiaceae</taxon>
        <taxon>Protofrankia</taxon>
    </lineage>
</organism>
<name>F8AYZ9_9ACTN</name>
<dbReference type="Proteomes" id="UP000001549">
    <property type="component" value="Chromosome"/>
</dbReference>
<dbReference type="HOGENOM" id="CLU_053650_0_0_11"/>
<protein>
    <submittedName>
        <fullName evidence="4">Regulatory protein MerR</fullName>
    </submittedName>
</protein>
<dbReference type="InterPro" id="IPR009061">
    <property type="entry name" value="DNA-bd_dom_put_sf"/>
</dbReference>
<dbReference type="eggNOG" id="COG0789">
    <property type="taxonomic scope" value="Bacteria"/>
</dbReference>
<keyword evidence="5" id="KW-1185">Reference proteome</keyword>
<gene>
    <name evidence="4" type="ordered locus">FsymDg_2177</name>
</gene>
<proteinExistence type="predicted"/>
<dbReference type="GO" id="GO:0003700">
    <property type="term" value="F:DNA-binding transcription factor activity"/>
    <property type="evidence" value="ECO:0007669"/>
    <property type="project" value="InterPro"/>
</dbReference>
<dbReference type="EMBL" id="CP002801">
    <property type="protein sequence ID" value="AEH09587.1"/>
    <property type="molecule type" value="Genomic_DNA"/>
</dbReference>
<evidence type="ECO:0000256" key="1">
    <source>
        <dbReference type="ARBA" id="ARBA00023125"/>
    </source>
</evidence>
<reference evidence="4 5" key="1">
    <citation type="submission" date="2011-05" db="EMBL/GenBank/DDBJ databases">
        <title>Complete sequence of chromosome of Frankia symbiont of Datisca glomerata.</title>
        <authorList>
            <consortium name="US DOE Joint Genome Institute"/>
            <person name="Lucas S."/>
            <person name="Han J."/>
            <person name="Lapidus A."/>
            <person name="Cheng J.-F."/>
            <person name="Goodwin L."/>
            <person name="Pitluck S."/>
            <person name="Peters L."/>
            <person name="Mikhailova N."/>
            <person name="Chertkov O."/>
            <person name="Teshima H."/>
            <person name="Han C."/>
            <person name="Tapia R."/>
            <person name="Land M."/>
            <person name="Hauser L."/>
            <person name="Kyrpides N."/>
            <person name="Ivanova N."/>
            <person name="Pagani I."/>
            <person name="Berry A."/>
            <person name="Pawlowski K."/>
            <person name="Persson T."/>
            <person name="Vanden Heuvel B."/>
            <person name="Benson D."/>
            <person name="Woyke T."/>
        </authorList>
    </citation>
    <scope>NUCLEOTIDE SEQUENCE [LARGE SCALE GENOMIC DNA]</scope>
    <source>
        <strain evidence="5">4085684</strain>
    </source>
</reference>
<dbReference type="Gene3D" id="1.10.1660.10">
    <property type="match status" value="2"/>
</dbReference>
<evidence type="ECO:0000313" key="5">
    <source>
        <dbReference type="Proteomes" id="UP000001549"/>
    </source>
</evidence>
<dbReference type="CDD" id="cd00592">
    <property type="entry name" value="HTH_MerR-like"/>
    <property type="match status" value="1"/>
</dbReference>
<accession>F8AYZ9</accession>
<dbReference type="InterPro" id="IPR000551">
    <property type="entry name" value="MerR-type_HTH_dom"/>
</dbReference>
<evidence type="ECO:0000259" key="3">
    <source>
        <dbReference type="PROSITE" id="PS50937"/>
    </source>
</evidence>
<dbReference type="PANTHER" id="PTHR30204:SF89">
    <property type="entry name" value="HTH MERR-TYPE DOMAIN-CONTAINING PROTEIN"/>
    <property type="match status" value="1"/>
</dbReference>